<comment type="caution">
    <text evidence="5">The sequence shown here is derived from an EMBL/GenBank/DDBJ whole genome shotgun (WGS) entry which is preliminary data.</text>
</comment>
<evidence type="ECO:0000259" key="3">
    <source>
        <dbReference type="Pfam" id="PF07261"/>
    </source>
</evidence>
<dbReference type="EMBL" id="JASOOE010000016">
    <property type="protein sequence ID" value="MDK7187870.1"/>
    <property type="molecule type" value="Genomic_DNA"/>
</dbReference>
<name>A0AAJ1Q5L2_9LACT</name>
<accession>A0AAJ1Q5L2</accession>
<comment type="similarity">
    <text evidence="1">Belongs to the DnaB/DnaD family.</text>
</comment>
<feature type="compositionally biased region" description="Basic and acidic residues" evidence="2">
    <location>
        <begin position="401"/>
        <end position="415"/>
    </location>
</feature>
<proteinExistence type="inferred from homology"/>
<evidence type="ECO:0000256" key="2">
    <source>
        <dbReference type="SAM" id="MobiDB-lite"/>
    </source>
</evidence>
<sequence length="479" mass="55008">MINPYQAYRVKTQNQLGPSQLQVLTQLYQPFMGGLALSLYLTLANQPLEALNWSTRQLHAVLISQMNVGIKDFNQARVNLEGAGLLETYRDQSSHLNHDRQTIIYELKWPLSSERFFKDPQLSLALFNQIGDQAYFNLIKQWINQSDLEDSWRPMTLDFSSVYHVGNQSNRLGEIQEAVQGLDFKDRSGLQIDPLSLQDLSFNFDLYLQILSTKSMNMDHLTQAVLLQIASLSQFYQLDEAAMAQVTYLAQNPISGHINLVDLKTYAQKQVFFKQERKKPELTTQDQPLVIDPQLKTNYPHFSDKELEIVTLCQSLSPKEFLQRVKVAAGGFATSSEYHFVKELQKNSSLSNGVINMLIYYLIALEKKATFEKGWSDRIANEWQQAGLKDPAQTLDYLHKAQEKKKDKAKNDFRTAKFNKYSRRSKRQEKLPSWLATSDPNKHGSEESPSTDKQTNSGVELSEDEIRQRLQAILKKEGR</sequence>
<dbReference type="Proteomes" id="UP001229251">
    <property type="component" value="Unassembled WGS sequence"/>
</dbReference>
<protein>
    <submittedName>
        <fullName evidence="5">DnaD domain protein</fullName>
    </submittedName>
</protein>
<evidence type="ECO:0000313" key="5">
    <source>
        <dbReference type="EMBL" id="MDK7187870.1"/>
    </source>
</evidence>
<dbReference type="RefSeq" id="WP_285066304.1">
    <property type="nucleotide sequence ID" value="NZ_JASOOE010000016.1"/>
</dbReference>
<feature type="domain" description="Replicative helicase loading/DNA remodeling protein DnaB N-terminal winged helix" evidence="4">
    <location>
        <begin position="3"/>
        <end position="269"/>
    </location>
</feature>
<evidence type="ECO:0000259" key="4">
    <source>
        <dbReference type="Pfam" id="PF25888"/>
    </source>
</evidence>
<feature type="region of interest" description="Disordered" evidence="2">
    <location>
        <begin position="401"/>
        <end position="466"/>
    </location>
</feature>
<dbReference type="InterPro" id="IPR058660">
    <property type="entry name" value="WHD_DnaB"/>
</dbReference>
<evidence type="ECO:0000313" key="6">
    <source>
        <dbReference type="Proteomes" id="UP001229251"/>
    </source>
</evidence>
<dbReference type="InterPro" id="IPR006343">
    <property type="entry name" value="DnaB/C_C"/>
</dbReference>
<evidence type="ECO:0000256" key="1">
    <source>
        <dbReference type="ARBA" id="ARBA00093462"/>
    </source>
</evidence>
<organism evidence="5 6">
    <name type="scientific">Facklamia hominis</name>
    <dbReference type="NCBI Taxonomy" id="178214"/>
    <lineage>
        <taxon>Bacteria</taxon>
        <taxon>Bacillati</taxon>
        <taxon>Bacillota</taxon>
        <taxon>Bacilli</taxon>
        <taxon>Lactobacillales</taxon>
        <taxon>Aerococcaceae</taxon>
        <taxon>Facklamia</taxon>
    </lineage>
</organism>
<dbReference type="Pfam" id="PF25888">
    <property type="entry name" value="WHD_DnaB"/>
    <property type="match status" value="1"/>
</dbReference>
<feature type="compositionally biased region" description="Polar residues" evidence="2">
    <location>
        <begin position="447"/>
        <end position="459"/>
    </location>
</feature>
<reference evidence="5" key="1">
    <citation type="submission" date="2023-05" db="EMBL/GenBank/DDBJ databases">
        <title>Cataloging the Phylogenetic Diversity of Human Bladder Bacteria.</title>
        <authorList>
            <person name="Du J."/>
        </authorList>
    </citation>
    <scope>NUCLEOTIDE SEQUENCE</scope>
    <source>
        <strain evidence="5">UMB1231</strain>
    </source>
</reference>
<dbReference type="Pfam" id="PF07261">
    <property type="entry name" value="DnaB_2"/>
    <property type="match status" value="1"/>
</dbReference>
<gene>
    <name evidence="5" type="ORF">QP433_07740</name>
</gene>
<dbReference type="AlphaFoldDB" id="A0AAJ1Q5L2"/>
<feature type="domain" description="DnaB/C C-terminal" evidence="3">
    <location>
        <begin position="329"/>
        <end position="397"/>
    </location>
</feature>